<sequence length="192" mass="22422">DEKQNQLKLTILETIQIEKLIHEIRFKIKNFVEKDLKDLKDEIQFKISSSRNSFLTEFESFSSCDFSINQKIKKLNNSLDLAFEDCPDLHLENISPESFIFNLFSDIISINHLVKTYSLENSDSWHDFTLNMSNKYISQQNAFAKTQNDILNDALSVSPLIEQTMSEINDIVKERYPSSHFKIIDAIYIMVN</sequence>
<dbReference type="EMBL" id="ML005077">
    <property type="protein sequence ID" value="RKP20344.1"/>
    <property type="molecule type" value="Genomic_DNA"/>
</dbReference>
<evidence type="ECO:0000313" key="2">
    <source>
        <dbReference type="Proteomes" id="UP000281549"/>
    </source>
</evidence>
<gene>
    <name evidence="1" type="ORF">ROZALSC1DRAFT_21467</name>
</gene>
<dbReference type="AlphaFoldDB" id="A0A4P9YLH7"/>
<name>A0A4P9YLH7_ROZAC</name>
<reference evidence="2" key="1">
    <citation type="journal article" date="2018" name="Nat. Microbiol.">
        <title>Leveraging single-cell genomics to expand the fungal tree of life.</title>
        <authorList>
            <person name="Ahrendt S.R."/>
            <person name="Quandt C.A."/>
            <person name="Ciobanu D."/>
            <person name="Clum A."/>
            <person name="Salamov A."/>
            <person name="Andreopoulos B."/>
            <person name="Cheng J.F."/>
            <person name="Woyke T."/>
            <person name="Pelin A."/>
            <person name="Henrissat B."/>
            <person name="Reynolds N.K."/>
            <person name="Benny G.L."/>
            <person name="Smith M.E."/>
            <person name="James T.Y."/>
            <person name="Grigoriev I.V."/>
        </authorList>
    </citation>
    <scope>NUCLEOTIDE SEQUENCE [LARGE SCALE GENOMIC DNA]</scope>
    <source>
        <strain evidence="2">CSF55</strain>
    </source>
</reference>
<feature type="non-terminal residue" evidence="1">
    <location>
        <position position="1"/>
    </location>
</feature>
<organism evidence="1 2">
    <name type="scientific">Rozella allomycis (strain CSF55)</name>
    <dbReference type="NCBI Taxonomy" id="988480"/>
    <lineage>
        <taxon>Eukaryota</taxon>
        <taxon>Fungi</taxon>
        <taxon>Fungi incertae sedis</taxon>
        <taxon>Cryptomycota</taxon>
        <taxon>Cryptomycota incertae sedis</taxon>
        <taxon>Rozella</taxon>
    </lineage>
</organism>
<proteinExistence type="predicted"/>
<protein>
    <submittedName>
        <fullName evidence="1">Uncharacterized protein</fullName>
    </submittedName>
</protein>
<evidence type="ECO:0000313" key="1">
    <source>
        <dbReference type="EMBL" id="RKP20344.1"/>
    </source>
</evidence>
<dbReference type="Proteomes" id="UP000281549">
    <property type="component" value="Unassembled WGS sequence"/>
</dbReference>
<accession>A0A4P9YLH7</accession>